<dbReference type="Pfam" id="PF13602">
    <property type="entry name" value="ADH_zinc_N_2"/>
    <property type="match status" value="1"/>
</dbReference>
<dbReference type="Gene3D" id="3.90.180.10">
    <property type="entry name" value="Medium-chain alcohol dehydrogenases, catalytic domain"/>
    <property type="match status" value="1"/>
</dbReference>
<dbReference type="SUPFAM" id="SSF51735">
    <property type="entry name" value="NAD(P)-binding Rossmann-fold domains"/>
    <property type="match status" value="1"/>
</dbReference>
<dbReference type="STRING" id="436010.A0A166I3X8"/>
<accession>A0A166I3X8</accession>
<dbReference type="EMBL" id="KV417563">
    <property type="protein sequence ID" value="KZP19517.1"/>
    <property type="molecule type" value="Genomic_DNA"/>
</dbReference>
<dbReference type="InterPro" id="IPR050700">
    <property type="entry name" value="YIM1/Zinc_Alcohol_DH_Fams"/>
</dbReference>
<feature type="domain" description="Enoyl reductase (ER)" evidence="1">
    <location>
        <begin position="17"/>
        <end position="347"/>
    </location>
</feature>
<dbReference type="GO" id="GO:0005739">
    <property type="term" value="C:mitochondrion"/>
    <property type="evidence" value="ECO:0007669"/>
    <property type="project" value="TreeGrafter"/>
</dbReference>
<protein>
    <submittedName>
        <fullName evidence="2">NAD(P)-binding protein</fullName>
    </submittedName>
</protein>
<dbReference type="Gene3D" id="3.40.50.720">
    <property type="entry name" value="NAD(P)-binding Rossmann-like Domain"/>
    <property type="match status" value="1"/>
</dbReference>
<evidence type="ECO:0000313" key="2">
    <source>
        <dbReference type="EMBL" id="KZP19517.1"/>
    </source>
</evidence>
<dbReference type="InterPro" id="IPR011032">
    <property type="entry name" value="GroES-like_sf"/>
</dbReference>
<dbReference type="PANTHER" id="PTHR11695:SF294">
    <property type="entry name" value="RETICULON-4-INTERACTING PROTEIN 1, MITOCHONDRIAL"/>
    <property type="match status" value="1"/>
</dbReference>
<name>A0A166I3X8_9AGAM</name>
<dbReference type="AlphaFoldDB" id="A0A166I3X8"/>
<dbReference type="GO" id="GO:0016491">
    <property type="term" value="F:oxidoreductase activity"/>
    <property type="evidence" value="ECO:0007669"/>
    <property type="project" value="InterPro"/>
</dbReference>
<dbReference type="Pfam" id="PF08240">
    <property type="entry name" value="ADH_N"/>
    <property type="match status" value="1"/>
</dbReference>
<dbReference type="InterPro" id="IPR020843">
    <property type="entry name" value="ER"/>
</dbReference>
<reference evidence="2 3" key="1">
    <citation type="journal article" date="2016" name="Mol. Biol. Evol.">
        <title>Comparative Genomics of Early-Diverging Mushroom-Forming Fungi Provides Insights into the Origins of Lignocellulose Decay Capabilities.</title>
        <authorList>
            <person name="Nagy L.G."/>
            <person name="Riley R."/>
            <person name="Tritt A."/>
            <person name="Adam C."/>
            <person name="Daum C."/>
            <person name="Floudas D."/>
            <person name="Sun H."/>
            <person name="Yadav J.S."/>
            <person name="Pangilinan J."/>
            <person name="Larsson K.H."/>
            <person name="Matsuura K."/>
            <person name="Barry K."/>
            <person name="Labutti K."/>
            <person name="Kuo R."/>
            <person name="Ohm R.A."/>
            <person name="Bhattacharya S.S."/>
            <person name="Shirouzu T."/>
            <person name="Yoshinaga Y."/>
            <person name="Martin F.M."/>
            <person name="Grigoriev I.V."/>
            <person name="Hibbett D.S."/>
        </authorList>
    </citation>
    <scope>NUCLEOTIDE SEQUENCE [LARGE SCALE GENOMIC DNA]</scope>
    <source>
        <strain evidence="2 3">CBS 109695</strain>
    </source>
</reference>
<dbReference type="PANTHER" id="PTHR11695">
    <property type="entry name" value="ALCOHOL DEHYDROGENASE RELATED"/>
    <property type="match status" value="1"/>
</dbReference>
<dbReference type="InterPro" id="IPR013154">
    <property type="entry name" value="ADH-like_N"/>
</dbReference>
<organism evidence="2 3">
    <name type="scientific">Athelia psychrophila</name>
    <dbReference type="NCBI Taxonomy" id="1759441"/>
    <lineage>
        <taxon>Eukaryota</taxon>
        <taxon>Fungi</taxon>
        <taxon>Dikarya</taxon>
        <taxon>Basidiomycota</taxon>
        <taxon>Agaricomycotina</taxon>
        <taxon>Agaricomycetes</taxon>
        <taxon>Agaricomycetidae</taxon>
        <taxon>Atheliales</taxon>
        <taxon>Atheliaceae</taxon>
        <taxon>Athelia</taxon>
    </lineage>
</organism>
<dbReference type="InterPro" id="IPR036291">
    <property type="entry name" value="NAD(P)-bd_dom_sf"/>
</dbReference>
<dbReference type="Proteomes" id="UP000076532">
    <property type="component" value="Unassembled WGS sequence"/>
</dbReference>
<keyword evidence="3" id="KW-1185">Reference proteome</keyword>
<sequence>MSIPTTQKTWVVARQGKPSKALVFDEHATVPSQLKPGEVLVKVKAAALNPVGHQLMAKVPNVFVGRPFPAEHDFSGVIVAIHGDTKTEFLVGDGVFGFIEVALQIKTKQGALTQYTRVDASYLAPLPSNVSFVQAAGFTLAAETAWQGLFRVGKLESGQSVFINGGSSSVGGFAIQMAKAKGCKVIASASTKNAEYVKSLGADEFIDYTAGPLHQALIKIAPSPKVHLIFDAIGLSDPSLYANSRAYMVPNGLYVNVTPKPSFTLRGIAEISSLIFRAYLHPRWLGGVPSGFKMVFIKHSRDDLYAIKDLIAEGKIKPTVDSVFAYEDTLKAYDRVMSKRARGKVVIRVDPEAE</sequence>
<evidence type="ECO:0000259" key="1">
    <source>
        <dbReference type="SMART" id="SM00829"/>
    </source>
</evidence>
<dbReference type="SUPFAM" id="SSF50129">
    <property type="entry name" value="GroES-like"/>
    <property type="match status" value="1"/>
</dbReference>
<dbReference type="CDD" id="cd08267">
    <property type="entry name" value="MDR1"/>
    <property type="match status" value="1"/>
</dbReference>
<proteinExistence type="predicted"/>
<dbReference type="OrthoDB" id="3509362at2759"/>
<dbReference type="SMART" id="SM00829">
    <property type="entry name" value="PKS_ER"/>
    <property type="match status" value="1"/>
</dbReference>
<evidence type="ECO:0000313" key="3">
    <source>
        <dbReference type="Proteomes" id="UP000076532"/>
    </source>
</evidence>
<gene>
    <name evidence="2" type="ORF">FIBSPDRAFT_828090</name>
</gene>